<evidence type="ECO:0000313" key="6">
    <source>
        <dbReference type="EMBL" id="CAG8454044.1"/>
    </source>
</evidence>
<comment type="subcellular location">
    <subcellularLocation>
        <location evidence="1">Membrane</location>
        <topology evidence="1">Multi-pass membrane protein</topology>
    </subcellularLocation>
</comment>
<dbReference type="Pfam" id="PF03547">
    <property type="entry name" value="Mem_trans"/>
    <property type="match status" value="1"/>
</dbReference>
<feature type="transmembrane region" description="Helical" evidence="5">
    <location>
        <begin position="76"/>
        <end position="98"/>
    </location>
</feature>
<evidence type="ECO:0000256" key="3">
    <source>
        <dbReference type="ARBA" id="ARBA00022989"/>
    </source>
</evidence>
<dbReference type="InterPro" id="IPR004776">
    <property type="entry name" value="Mem_transp_PIN-like"/>
</dbReference>
<dbReference type="PANTHER" id="PTHR31794">
    <property type="entry name" value="AUXIN EFFLUX TRANSPORTER FAMILY PROTEIN (EUROFUNG)"/>
    <property type="match status" value="1"/>
</dbReference>
<keyword evidence="3 5" id="KW-1133">Transmembrane helix</keyword>
<evidence type="ECO:0000256" key="4">
    <source>
        <dbReference type="ARBA" id="ARBA00023136"/>
    </source>
</evidence>
<dbReference type="PANTHER" id="PTHR31794:SF4">
    <property type="entry name" value="AUXIN EFFLUX TRANSPORTER FAMILY PROTEIN (EUROFUNG)"/>
    <property type="match status" value="1"/>
</dbReference>
<evidence type="ECO:0000313" key="7">
    <source>
        <dbReference type="Proteomes" id="UP000789405"/>
    </source>
</evidence>
<feature type="transmembrane region" description="Helical" evidence="5">
    <location>
        <begin position="243"/>
        <end position="263"/>
    </location>
</feature>
<gene>
    <name evidence="6" type="ORF">DERYTH_LOCUS669</name>
</gene>
<accession>A0A9N8VKY2</accession>
<feature type="transmembrane region" description="Helical" evidence="5">
    <location>
        <begin position="379"/>
        <end position="403"/>
    </location>
</feature>
<keyword evidence="7" id="KW-1185">Reference proteome</keyword>
<dbReference type="GO" id="GO:0016020">
    <property type="term" value="C:membrane"/>
    <property type="evidence" value="ECO:0007669"/>
    <property type="project" value="UniProtKB-SubCell"/>
</dbReference>
<proteinExistence type="predicted"/>
<dbReference type="GO" id="GO:0005783">
    <property type="term" value="C:endoplasmic reticulum"/>
    <property type="evidence" value="ECO:0007669"/>
    <property type="project" value="TreeGrafter"/>
</dbReference>
<feature type="transmembrane region" description="Helical" evidence="5">
    <location>
        <begin position="348"/>
        <end position="367"/>
    </location>
</feature>
<feature type="transmembrane region" description="Helical" evidence="5">
    <location>
        <begin position="12"/>
        <end position="33"/>
    </location>
</feature>
<comment type="caution">
    <text evidence="6">The sequence shown here is derived from an EMBL/GenBank/DDBJ whole genome shotgun (WGS) entry which is preliminary data.</text>
</comment>
<keyword evidence="2 5" id="KW-0812">Transmembrane</keyword>
<dbReference type="AlphaFoldDB" id="A0A9N8VKY2"/>
<sequence>MDTTLPDLGSIFLASAQSCSQVLLVCVAGFLAAKLELITTNIQKNLSSLIINIFMPCFLFSNVASSVTVETLISLWPIPAFFFIFITIGSGLGLLSGTLLKLNNVSNTKFVITGIIFNNVTSLSLGLLRGIEKTDAIMILKWYPDDTPNVIAKRGISYVLLATLWTNLLRWSLGAYLLKKETRSLIPQHNFDEITDITENDPSKRPVADEITPLLASQRILHPYVERLHPVWSRVKTIFKFKFMNPPLYAALVALVIVAIPPLKSFLFDKNAPFMPLTQAVEYIGSVSVPLTLLTLGAQLKNLSISKSKSIAHMIAYVLTCRLIIMPVIGTVMVMLTRDWYLNDPMLWFVLILMASGPTAVNCMNLAQLTDNFQEEMSALLFYGYVAAIPMVTFLMMIVLSHFKEILYFN</sequence>
<feature type="transmembrane region" description="Helical" evidence="5">
    <location>
        <begin position="315"/>
        <end position="336"/>
    </location>
</feature>
<evidence type="ECO:0000256" key="2">
    <source>
        <dbReference type="ARBA" id="ARBA00022692"/>
    </source>
</evidence>
<keyword evidence="4 5" id="KW-0472">Membrane</keyword>
<dbReference type="OrthoDB" id="191139at2759"/>
<evidence type="ECO:0000256" key="1">
    <source>
        <dbReference type="ARBA" id="ARBA00004141"/>
    </source>
</evidence>
<evidence type="ECO:0000256" key="5">
    <source>
        <dbReference type="SAM" id="Phobius"/>
    </source>
</evidence>
<dbReference type="GO" id="GO:0055085">
    <property type="term" value="P:transmembrane transport"/>
    <property type="evidence" value="ECO:0007669"/>
    <property type="project" value="InterPro"/>
</dbReference>
<dbReference type="EMBL" id="CAJVPY010000156">
    <property type="protein sequence ID" value="CAG8454044.1"/>
    <property type="molecule type" value="Genomic_DNA"/>
</dbReference>
<organism evidence="6 7">
    <name type="scientific">Dentiscutata erythropus</name>
    <dbReference type="NCBI Taxonomy" id="1348616"/>
    <lineage>
        <taxon>Eukaryota</taxon>
        <taxon>Fungi</taxon>
        <taxon>Fungi incertae sedis</taxon>
        <taxon>Mucoromycota</taxon>
        <taxon>Glomeromycotina</taxon>
        <taxon>Glomeromycetes</taxon>
        <taxon>Diversisporales</taxon>
        <taxon>Gigasporaceae</taxon>
        <taxon>Dentiscutata</taxon>
    </lineage>
</organism>
<protein>
    <submittedName>
        <fullName evidence="6">215_t:CDS:1</fullName>
    </submittedName>
</protein>
<feature type="transmembrane region" description="Helical" evidence="5">
    <location>
        <begin position="45"/>
        <end position="64"/>
    </location>
</feature>
<feature type="transmembrane region" description="Helical" evidence="5">
    <location>
        <begin position="283"/>
        <end position="303"/>
    </location>
</feature>
<name>A0A9N8VKY2_9GLOM</name>
<reference evidence="6" key="1">
    <citation type="submission" date="2021-06" db="EMBL/GenBank/DDBJ databases">
        <authorList>
            <person name="Kallberg Y."/>
            <person name="Tangrot J."/>
            <person name="Rosling A."/>
        </authorList>
    </citation>
    <scope>NUCLEOTIDE SEQUENCE</scope>
    <source>
        <strain evidence="6">MA453B</strain>
    </source>
</reference>
<dbReference type="Proteomes" id="UP000789405">
    <property type="component" value="Unassembled WGS sequence"/>
</dbReference>